<comment type="caution">
    <text evidence="1">The sequence shown here is derived from an EMBL/GenBank/DDBJ whole genome shotgun (WGS) entry which is preliminary data.</text>
</comment>
<gene>
    <name evidence="1" type="ORF">EPJ72_11710</name>
</gene>
<proteinExistence type="predicted"/>
<dbReference type="EMBL" id="SAXY01000072">
    <property type="protein sequence ID" value="TXJ36357.1"/>
    <property type="molecule type" value="Genomic_DNA"/>
</dbReference>
<accession>A0A5C8EE56</accession>
<protein>
    <submittedName>
        <fullName evidence="1">Uncharacterized protein</fullName>
    </submittedName>
</protein>
<evidence type="ECO:0000313" key="2">
    <source>
        <dbReference type="Proteomes" id="UP000323176"/>
    </source>
</evidence>
<dbReference type="InterPro" id="IPR013783">
    <property type="entry name" value="Ig-like_fold"/>
</dbReference>
<name>A0A5C8EE56_BRAPL</name>
<sequence>MLTAQQINNDIILIISSDGSASIVEAATGPADKSTDVTDKGNETYDVKFVDQGPNPGTYILTLKFNDDTSGTFSISDGQDTFNGTIRKQ</sequence>
<dbReference type="Gene3D" id="2.60.40.10">
    <property type="entry name" value="Immunoglobulins"/>
    <property type="match status" value="1"/>
</dbReference>
<evidence type="ECO:0000313" key="1">
    <source>
        <dbReference type="EMBL" id="TXJ36357.1"/>
    </source>
</evidence>
<dbReference type="AlphaFoldDB" id="A0A5C8EE56"/>
<reference evidence="1 2" key="1">
    <citation type="journal article" date="1992" name="Lakartidningen">
        <title>[Penicillin V and not amoxicillin is the first choice preparation in acute otitis].</title>
        <authorList>
            <person name="Kamme C."/>
            <person name="Lundgren K."/>
            <person name="Prellner K."/>
        </authorList>
    </citation>
    <scope>NUCLEOTIDE SEQUENCE [LARGE SCALE GENOMIC DNA]</scope>
    <source>
        <strain evidence="1 2">PC5538III-hc</strain>
    </source>
</reference>
<organism evidence="1 2">
    <name type="scientific">Brachyspira pilosicoli</name>
    <name type="common">Serpulina pilosicoli</name>
    <dbReference type="NCBI Taxonomy" id="52584"/>
    <lineage>
        <taxon>Bacteria</taxon>
        <taxon>Pseudomonadati</taxon>
        <taxon>Spirochaetota</taxon>
        <taxon>Spirochaetia</taxon>
        <taxon>Brachyspirales</taxon>
        <taxon>Brachyspiraceae</taxon>
        <taxon>Brachyspira</taxon>
    </lineage>
</organism>
<dbReference type="Proteomes" id="UP000323176">
    <property type="component" value="Unassembled WGS sequence"/>
</dbReference>